<reference evidence="4" key="1">
    <citation type="submission" date="2019-08" db="EMBL/GenBank/DDBJ databases">
        <title>Limnoglobus roseus gen. nov., sp. nov., a novel freshwater planctomycete with a giant genome from the family Gemmataceae.</title>
        <authorList>
            <person name="Kulichevskaya I.S."/>
            <person name="Naumoff D.G."/>
            <person name="Miroshnikov K."/>
            <person name="Ivanova A."/>
            <person name="Philippov D.A."/>
            <person name="Hakobyan A."/>
            <person name="Rijpstra I.C."/>
            <person name="Sinninghe Damste J.S."/>
            <person name="Liesack W."/>
            <person name="Dedysh S.N."/>
        </authorList>
    </citation>
    <scope>NUCLEOTIDE SEQUENCE [LARGE SCALE GENOMIC DNA]</scope>
    <source>
        <strain evidence="4">PX52</strain>
    </source>
</reference>
<feature type="chain" id="PRO_5022989465" description="Cytochrome c-552/4 domain-containing protein" evidence="1">
    <location>
        <begin position="23"/>
        <end position="479"/>
    </location>
</feature>
<dbReference type="EMBL" id="CP042425">
    <property type="protein sequence ID" value="QEL16948.1"/>
    <property type="molecule type" value="Genomic_DNA"/>
</dbReference>
<dbReference type="InterPro" id="IPR023155">
    <property type="entry name" value="Cyt_c-552/4"/>
</dbReference>
<keyword evidence="4" id="KW-1185">Reference proteome</keyword>
<sequence>MGLRAAALFAGLAASVTLVTYAAQRDRLEPPRGEPVGARPAQGLFTPTVGCSAASCHGSGMPGKPGGEHSTWIESDPHTKAFQVLRNEDSVRISKNLGRTMPAHEDASCLKCHAVNEDRYFHGEKLDERELNEGVSCDGCHGPSAKWNSLHYTGFWKTLSDRQKFEEFGFVPTKDPVARILTCAQCHVGGRDREVNHDLIAAGHPRLSFEYTRFHYSEEYQQKHWVEKTPNPDFEVRTWLIGQVATLRAAVDLLAARADRADVAQSPWPEFAESSCYACHQNLGPELRSNTTKTLHPRKPGALGWQLWYSSFAKVLPKLASVVQPNGTAPALTSLDALRAEMEKPTPNAKTISALARTALVELDASLLSFQQGTFATNLNDQQVRTMAATITESVYDTASGKLRDYDWDVLAQHGLALTALYHGAGGTGNPTVAGWKEPLLDVRSKLAFPTTGSRVDSPRDFKPDSVYASFRTLYELTH</sequence>
<dbReference type="RefSeq" id="WP_149111613.1">
    <property type="nucleotide sequence ID" value="NZ_CP042425.1"/>
</dbReference>
<dbReference type="AlphaFoldDB" id="A0A5C1AJ00"/>
<dbReference type="KEGG" id="lrs:PX52LOC_03924"/>
<evidence type="ECO:0000313" key="3">
    <source>
        <dbReference type="EMBL" id="QEL16948.1"/>
    </source>
</evidence>
<dbReference type="Gene3D" id="1.10.1130.10">
    <property type="entry name" value="Flavocytochrome C3, Chain A"/>
    <property type="match status" value="1"/>
</dbReference>
<evidence type="ECO:0000313" key="4">
    <source>
        <dbReference type="Proteomes" id="UP000324974"/>
    </source>
</evidence>
<dbReference type="InterPro" id="IPR036280">
    <property type="entry name" value="Multihaem_cyt_sf"/>
</dbReference>
<dbReference type="SUPFAM" id="SSF48695">
    <property type="entry name" value="Multiheme cytochromes"/>
    <property type="match status" value="1"/>
</dbReference>
<dbReference type="Proteomes" id="UP000324974">
    <property type="component" value="Chromosome"/>
</dbReference>
<feature type="signal peptide" evidence="1">
    <location>
        <begin position="1"/>
        <end position="22"/>
    </location>
</feature>
<gene>
    <name evidence="3" type="ORF">PX52LOC_03924</name>
</gene>
<keyword evidence="1" id="KW-0732">Signal</keyword>
<organism evidence="3 4">
    <name type="scientific">Limnoglobus roseus</name>
    <dbReference type="NCBI Taxonomy" id="2598579"/>
    <lineage>
        <taxon>Bacteria</taxon>
        <taxon>Pseudomonadati</taxon>
        <taxon>Planctomycetota</taxon>
        <taxon>Planctomycetia</taxon>
        <taxon>Gemmatales</taxon>
        <taxon>Gemmataceae</taxon>
        <taxon>Limnoglobus</taxon>
    </lineage>
</organism>
<name>A0A5C1AJ00_9BACT</name>
<feature type="domain" description="Cytochrome c-552/4" evidence="2">
    <location>
        <begin position="54"/>
        <end position="142"/>
    </location>
</feature>
<evidence type="ECO:0000259" key="2">
    <source>
        <dbReference type="Pfam" id="PF13435"/>
    </source>
</evidence>
<dbReference type="Pfam" id="PF13435">
    <property type="entry name" value="Cytochrome_C554"/>
    <property type="match status" value="1"/>
</dbReference>
<protein>
    <recommendedName>
        <fullName evidence="2">Cytochrome c-552/4 domain-containing protein</fullName>
    </recommendedName>
</protein>
<evidence type="ECO:0000256" key="1">
    <source>
        <dbReference type="SAM" id="SignalP"/>
    </source>
</evidence>
<proteinExistence type="predicted"/>
<accession>A0A5C1AJ00</accession>
<dbReference type="OrthoDB" id="248740at2"/>